<name>A0A0R0D5G8_9GAMM</name>
<comment type="caution">
    <text evidence="1">The sequence shown here is derived from an EMBL/GenBank/DDBJ whole genome shotgun (WGS) entry which is preliminary data.</text>
</comment>
<evidence type="ECO:0000313" key="1">
    <source>
        <dbReference type="EMBL" id="KRG73495.1"/>
    </source>
</evidence>
<dbReference type="InterPro" id="IPR009282">
    <property type="entry name" value="DUF937"/>
</dbReference>
<organism evidence="1 2">
    <name type="scientific">Stenotrophomonas ginsengisoli</name>
    <dbReference type="NCBI Taxonomy" id="336566"/>
    <lineage>
        <taxon>Bacteria</taxon>
        <taxon>Pseudomonadati</taxon>
        <taxon>Pseudomonadota</taxon>
        <taxon>Gammaproteobacteria</taxon>
        <taxon>Lysobacterales</taxon>
        <taxon>Lysobacteraceae</taxon>
        <taxon>Stenotrophomonas</taxon>
    </lineage>
</organism>
<dbReference type="OrthoDB" id="8812842at2"/>
<dbReference type="STRING" id="336566.ABB30_15295"/>
<dbReference type="Pfam" id="PF06078">
    <property type="entry name" value="DUF937"/>
    <property type="match status" value="1"/>
</dbReference>
<dbReference type="Proteomes" id="UP000050956">
    <property type="component" value="Unassembled WGS sequence"/>
</dbReference>
<dbReference type="PATRIC" id="fig|336566.3.peg.2804"/>
<accession>A0A0R0D5G8</accession>
<dbReference type="AlphaFoldDB" id="A0A0R0D5G8"/>
<dbReference type="EMBL" id="LDJM01000065">
    <property type="protein sequence ID" value="KRG73495.1"/>
    <property type="molecule type" value="Genomic_DNA"/>
</dbReference>
<reference evidence="1 2" key="1">
    <citation type="submission" date="2015-05" db="EMBL/GenBank/DDBJ databases">
        <title>Genome sequencing and analysis of members of genus Stenotrophomonas.</title>
        <authorList>
            <person name="Patil P.P."/>
            <person name="Midha S."/>
            <person name="Patil P.B."/>
        </authorList>
    </citation>
    <scope>NUCLEOTIDE SEQUENCE [LARGE SCALE GENOMIC DNA]</scope>
    <source>
        <strain evidence="1 2">DSM 24757</strain>
    </source>
</reference>
<protein>
    <submittedName>
        <fullName evidence="1">Calcium-binding protein</fullName>
    </submittedName>
</protein>
<keyword evidence="2" id="KW-1185">Reference proteome</keyword>
<gene>
    <name evidence="1" type="ORF">ABB30_15295</name>
</gene>
<dbReference type="PROSITE" id="PS00018">
    <property type="entry name" value="EF_HAND_1"/>
    <property type="match status" value="1"/>
</dbReference>
<sequence length="203" mass="19962">MSLTNDLLSQLQGAPLQQVSQQLGIDSQQASGAISAALPLLMGALGNNAAQPQGAQALLGALQNNHSGLDIGSVLGAVLSGGSANNPAANGAGILGHIFGGNQSLAETGLAQATGLSADRSKQLLAILAPIVMAFLAKQMGSKGQNDAAGLGQLLGQEQQAVRNQGGIAGGLLGKVLDQDGDGQLGMGDLIKLGSGLLGSGKR</sequence>
<dbReference type="InterPro" id="IPR018247">
    <property type="entry name" value="EF_Hand_1_Ca_BS"/>
</dbReference>
<evidence type="ECO:0000313" key="2">
    <source>
        <dbReference type="Proteomes" id="UP000050956"/>
    </source>
</evidence>
<proteinExistence type="predicted"/>
<dbReference type="RefSeq" id="WP_057639167.1">
    <property type="nucleotide sequence ID" value="NZ_LDJM01000065.1"/>
</dbReference>